<dbReference type="PROSITE" id="PS51257">
    <property type="entry name" value="PROKAR_LIPOPROTEIN"/>
    <property type="match status" value="1"/>
</dbReference>
<protein>
    <submittedName>
        <fullName evidence="3">Efflux transporter outer membrane subunit</fullName>
    </submittedName>
</protein>
<dbReference type="PANTHER" id="PTHR30203">
    <property type="entry name" value="OUTER MEMBRANE CATION EFFLUX PROTEIN"/>
    <property type="match status" value="1"/>
</dbReference>
<organism evidence="3 4">
    <name type="scientific">Roseibacillus ishigakijimensis</name>
    <dbReference type="NCBI Taxonomy" id="454146"/>
    <lineage>
        <taxon>Bacteria</taxon>
        <taxon>Pseudomonadati</taxon>
        <taxon>Verrucomicrobiota</taxon>
        <taxon>Verrucomicrobiia</taxon>
        <taxon>Verrucomicrobiales</taxon>
        <taxon>Verrucomicrobiaceae</taxon>
        <taxon>Roseibacillus</taxon>
    </lineage>
</organism>
<dbReference type="Gene3D" id="2.20.200.10">
    <property type="entry name" value="Outer membrane efflux proteins (OEP)"/>
    <property type="match status" value="1"/>
</dbReference>
<dbReference type="GO" id="GO:0015562">
    <property type="term" value="F:efflux transmembrane transporter activity"/>
    <property type="evidence" value="ECO:0007669"/>
    <property type="project" value="InterPro"/>
</dbReference>
<dbReference type="PANTHER" id="PTHR30203:SF33">
    <property type="entry name" value="BLR4455 PROTEIN"/>
    <property type="match status" value="1"/>
</dbReference>
<comment type="similarity">
    <text evidence="1 2">Belongs to the outer membrane factor (OMF) (TC 1.B.17) family.</text>
</comment>
<evidence type="ECO:0000256" key="2">
    <source>
        <dbReference type="RuleBase" id="RU362097"/>
    </source>
</evidence>
<dbReference type="Proteomes" id="UP000604083">
    <property type="component" value="Unassembled WGS sequence"/>
</dbReference>
<dbReference type="Pfam" id="PF02321">
    <property type="entry name" value="OEP"/>
    <property type="match status" value="2"/>
</dbReference>
<evidence type="ECO:0000313" key="3">
    <source>
        <dbReference type="EMBL" id="MBK1834158.1"/>
    </source>
</evidence>
<dbReference type="EMBL" id="JAENIO010000018">
    <property type="protein sequence ID" value="MBK1834158.1"/>
    <property type="molecule type" value="Genomic_DNA"/>
</dbReference>
<reference evidence="3" key="1">
    <citation type="submission" date="2021-01" db="EMBL/GenBank/DDBJ databases">
        <title>Modified the classification status of verrucomicrobia.</title>
        <authorList>
            <person name="Feng X."/>
        </authorList>
    </citation>
    <scope>NUCLEOTIDE SEQUENCE</scope>
    <source>
        <strain evidence="3">KCTC 12986</strain>
    </source>
</reference>
<comment type="caution">
    <text evidence="3">The sequence shown here is derived from an EMBL/GenBank/DDBJ whole genome shotgun (WGS) entry which is preliminary data.</text>
</comment>
<dbReference type="NCBIfam" id="TIGR01845">
    <property type="entry name" value="outer_NodT"/>
    <property type="match status" value="1"/>
</dbReference>
<keyword evidence="2" id="KW-1134">Transmembrane beta strand</keyword>
<gene>
    <name evidence="3" type="ORF">JIN78_08800</name>
</gene>
<keyword evidence="2" id="KW-0732">Signal</keyword>
<dbReference type="InterPro" id="IPR010131">
    <property type="entry name" value="MdtP/NodT-like"/>
</dbReference>
<feature type="signal peptide" evidence="2">
    <location>
        <begin position="1"/>
        <end position="20"/>
    </location>
</feature>
<comment type="subcellular location">
    <subcellularLocation>
        <location evidence="2">Cell membrane</location>
        <topology evidence="2">Lipid-anchor</topology>
    </subcellularLocation>
</comment>
<keyword evidence="4" id="KW-1185">Reference proteome</keyword>
<evidence type="ECO:0000313" key="4">
    <source>
        <dbReference type="Proteomes" id="UP000604083"/>
    </source>
</evidence>
<dbReference type="AlphaFoldDB" id="A0A934RNN4"/>
<proteinExistence type="inferred from homology"/>
<keyword evidence="2" id="KW-0564">Palmitate</keyword>
<keyword evidence="2" id="KW-0449">Lipoprotein</keyword>
<feature type="chain" id="PRO_5038173162" evidence="2">
    <location>
        <begin position="21"/>
        <end position="463"/>
    </location>
</feature>
<accession>A0A934RNN4</accession>
<dbReference type="Gene3D" id="1.20.1600.10">
    <property type="entry name" value="Outer membrane efflux proteins (OEP)"/>
    <property type="match status" value="1"/>
</dbReference>
<keyword evidence="2" id="KW-0812">Transmembrane</keyword>
<evidence type="ECO:0000256" key="1">
    <source>
        <dbReference type="ARBA" id="ARBA00007613"/>
    </source>
</evidence>
<dbReference type="SUPFAM" id="SSF56954">
    <property type="entry name" value="Outer membrane efflux proteins (OEP)"/>
    <property type="match status" value="1"/>
</dbReference>
<sequence length="463" mass="49830">MKTLWSSLPLLLLASCAAPSLDPASSPAATARSAGTNETALALHWWDGQSGTPALQSWWRSFQDPELSQLIHLALQKHPDLAAAAAAVREARAQREVSRASLFPSLDFSSNGGAERTWSKEADTTRQSFTANLSASWEVDYLGKNQWQVESAQSGLRVAEANLNAAQASLAAETALAYLQLRAAEKDLQLVRESIRSQEETTQLARWRHEAGQSDSLASDQAQSALASSRASQTALQQSTEQLRNRLTLLTGQEPGKLTLSQGRALPLPQGNLAQDIPADTIRQRPDVRAAGFRWLQAIAQTEALATGQFPSLTLSGSLGVNSSGLGQLFNPQALAGNLIAGVMGPLFDAGRIRSQIEGQSAAEEQAFHSYRTALLTALSEVTDALLACRHSEEQIADLESAVTHARQAAELAAQKYEAGVIDITQVLDTQRNEISLQRQLASTELEYASAHVELYRAFGGGW</sequence>
<dbReference type="InterPro" id="IPR003423">
    <property type="entry name" value="OMP_efflux"/>
</dbReference>
<dbReference type="GO" id="GO:0005886">
    <property type="term" value="C:plasma membrane"/>
    <property type="evidence" value="ECO:0007669"/>
    <property type="project" value="UniProtKB-SubCell"/>
</dbReference>
<dbReference type="RefSeq" id="WP_200391592.1">
    <property type="nucleotide sequence ID" value="NZ_JAENIO010000018.1"/>
</dbReference>
<name>A0A934RNN4_9BACT</name>
<keyword evidence="2" id="KW-0472">Membrane</keyword>